<keyword evidence="2" id="KW-1185">Reference proteome</keyword>
<accession>A0ACC6L698</accession>
<name>A0ACC6L698_9PSED</name>
<protein>
    <submittedName>
        <fullName evidence="1">ATP-dependent DNA ligase</fullName>
        <ecNumber evidence="1">6.5.1.1</ecNumber>
    </submittedName>
</protein>
<reference evidence="1" key="1">
    <citation type="submission" date="2023-07" db="EMBL/GenBank/DDBJ databases">
        <title>Bioagumentation of soil contaminated with hydrocarbons using Pseudomonas poae 7b strain.</title>
        <authorList>
            <person name="Kumor A."/>
        </authorList>
    </citation>
    <scope>NUCLEOTIDE SEQUENCE</scope>
    <source>
        <strain evidence="1">7b</strain>
    </source>
</reference>
<comment type="caution">
    <text evidence="1">The sequence shown here is derived from an EMBL/GenBank/DDBJ whole genome shotgun (WGS) entry which is preliminary data.</text>
</comment>
<evidence type="ECO:0000313" key="2">
    <source>
        <dbReference type="Proteomes" id="UP001244872"/>
    </source>
</evidence>
<dbReference type="EC" id="6.5.1.1" evidence="1"/>
<dbReference type="Proteomes" id="UP001244872">
    <property type="component" value="Unassembled WGS sequence"/>
</dbReference>
<sequence length="544" mass="60558">MKAFAELYANLDATTSSNAKLAALQAYFRVAAPEDAAWAVYFLSGGRPRQLVPTRLLRDMATEASGIEPWLFEESYQSVGDLAETISLLLPESTYTSEDGLAVWLEEKLLPLRGLPPLELAERLPALWAQLDQPSLMVCIKLITGSFRVGVSKLLVTRALAAMAELDSKRVAQRLVGYTDLSNRPTAEGYLKLIAAESSDEHAQRGGQPYPFFLAHGLAQPVEQFDALLGAPADWQVEWKWDGIRAQLVKRDGRLWIWSRGEELVTERFPELHSLVSGLPDGTVIDGEIVVWKGAVQPFALLQQRIGRKTLSKKVLEDAPVAVLAYDLLEHRGEDWRNHTQAERRAQLEQVVNQCDQPALLASPLLTATTWEALAEQREASRSLGVEGMMLKARDGLYGVGRTKDMGVWWKWKVDPFSVDAVLIYAQRGHGRRASLYSDYTFAVWDGPPGSERSLVPFAKAYSGLTDEEMRKVDAIVRKTTVEKFGPVSSVTPSLVFELGFEGIALSKRHKSGIAVRFPRMLRWRQDKTVDEADSLATLQDLLA</sequence>
<evidence type="ECO:0000313" key="1">
    <source>
        <dbReference type="EMBL" id="MDR9873739.1"/>
    </source>
</evidence>
<proteinExistence type="predicted"/>
<gene>
    <name evidence="1" type="ORF">RJC98_00985</name>
</gene>
<dbReference type="EMBL" id="JAVLRO010000001">
    <property type="protein sequence ID" value="MDR9873739.1"/>
    <property type="molecule type" value="Genomic_DNA"/>
</dbReference>
<organism evidence="1 2">
    <name type="scientific">Pseudomonas allii</name>
    <dbReference type="NCBI Taxonomy" id="2740531"/>
    <lineage>
        <taxon>Bacteria</taxon>
        <taxon>Pseudomonadati</taxon>
        <taxon>Pseudomonadota</taxon>
        <taxon>Gammaproteobacteria</taxon>
        <taxon>Pseudomonadales</taxon>
        <taxon>Pseudomonadaceae</taxon>
        <taxon>Pseudomonas</taxon>
    </lineage>
</organism>
<keyword evidence="1" id="KW-0436">Ligase</keyword>